<reference evidence="3" key="1">
    <citation type="journal article" date="2017" name="Nat. Microbiol.">
        <title>Global analysis of biosynthetic gene clusters reveals vast potential of secondary metabolite production in Penicillium species.</title>
        <authorList>
            <person name="Nielsen J.C."/>
            <person name="Grijseels S."/>
            <person name="Prigent S."/>
            <person name="Ji B."/>
            <person name="Dainat J."/>
            <person name="Nielsen K.F."/>
            <person name="Frisvad J.C."/>
            <person name="Workman M."/>
            <person name="Nielsen J."/>
        </authorList>
    </citation>
    <scope>NUCLEOTIDE SEQUENCE [LARGE SCALE GENOMIC DNA]</scope>
    <source>
        <strain evidence="3">IBT 29486</strain>
    </source>
</reference>
<feature type="region of interest" description="Disordered" evidence="1">
    <location>
        <begin position="252"/>
        <end position="297"/>
    </location>
</feature>
<comment type="caution">
    <text evidence="2">The sequence shown here is derived from an EMBL/GenBank/DDBJ whole genome shotgun (WGS) entry which is preliminary data.</text>
</comment>
<feature type="compositionally biased region" description="Polar residues" evidence="1">
    <location>
        <begin position="177"/>
        <end position="193"/>
    </location>
</feature>
<feature type="region of interest" description="Disordered" evidence="1">
    <location>
        <begin position="177"/>
        <end position="200"/>
    </location>
</feature>
<gene>
    <name evidence="2" type="ORF">PENVUL_c052G04730</name>
</gene>
<sequence length="454" mass="48402">MGPIDTNYPAFGFDQPGFDSQALFNGFANLGSDGQLNGSNAFSQFGNGEMCSFDELFSGIPLNGVDQSGSGMVPPMGVGSFNSGQPGFNALPTESPLNNFNQLSNTPVYGATQFTATASSCGFGQPALSATNSFDKPNQATPVNKPVRGAAQFAATASSCASGQPALSDMNSFNKPNSTTPVNRSAQPVSNNVPMHAPYRQVPYDPSVGIAYSPEDTDADKVQKWENLIAQANLANAGVSACTPQIIEEDTVEEGPQDVDSPNSLFDSPHPSPDPSPVEIVDTPSPTPPTPSPPQALAATMTSSKAATNVTANTFPRTVQLPRALTNQKGYAQHVSPFAPVATLAPPSASTPTSRQLEAARERIQSLSKERNLYQRNLRKATIIDPKTGKTSLQMLQTENTSLRRTNARQSRENDKLKQELQATNKSFTALVDRYNHTIKQLHKAQLDLKQLGK</sequence>
<dbReference type="AlphaFoldDB" id="A0A1V6RF34"/>
<feature type="compositionally biased region" description="Pro residues" evidence="1">
    <location>
        <begin position="285"/>
        <end position="294"/>
    </location>
</feature>
<evidence type="ECO:0000313" key="3">
    <source>
        <dbReference type="Proteomes" id="UP000191518"/>
    </source>
</evidence>
<accession>A0A1V6RF34</accession>
<evidence type="ECO:0000313" key="2">
    <source>
        <dbReference type="EMBL" id="OQE00392.1"/>
    </source>
</evidence>
<feature type="region of interest" description="Disordered" evidence="1">
    <location>
        <begin position="396"/>
        <end position="416"/>
    </location>
</feature>
<dbReference type="EMBL" id="MDYP01000052">
    <property type="protein sequence ID" value="OQE00392.1"/>
    <property type="molecule type" value="Genomic_DNA"/>
</dbReference>
<dbReference type="Proteomes" id="UP000191518">
    <property type="component" value="Unassembled WGS sequence"/>
</dbReference>
<dbReference type="OrthoDB" id="4366200at2759"/>
<proteinExistence type="predicted"/>
<feature type="compositionally biased region" description="Polar residues" evidence="1">
    <location>
        <begin position="396"/>
        <end position="409"/>
    </location>
</feature>
<organism evidence="2 3">
    <name type="scientific">Penicillium vulpinum</name>
    <dbReference type="NCBI Taxonomy" id="29845"/>
    <lineage>
        <taxon>Eukaryota</taxon>
        <taxon>Fungi</taxon>
        <taxon>Dikarya</taxon>
        <taxon>Ascomycota</taxon>
        <taxon>Pezizomycotina</taxon>
        <taxon>Eurotiomycetes</taxon>
        <taxon>Eurotiomycetidae</taxon>
        <taxon>Eurotiales</taxon>
        <taxon>Aspergillaceae</taxon>
        <taxon>Penicillium</taxon>
    </lineage>
</organism>
<name>A0A1V6RF34_9EURO</name>
<protein>
    <submittedName>
        <fullName evidence="2">Uncharacterized protein</fullName>
    </submittedName>
</protein>
<keyword evidence="3" id="KW-1185">Reference proteome</keyword>
<evidence type="ECO:0000256" key="1">
    <source>
        <dbReference type="SAM" id="MobiDB-lite"/>
    </source>
</evidence>